<protein>
    <submittedName>
        <fullName evidence="1">Uncharacterized protein</fullName>
    </submittedName>
</protein>
<dbReference type="AlphaFoldDB" id="A0A1J3IY85"/>
<evidence type="ECO:0000313" key="1">
    <source>
        <dbReference type="EMBL" id="JAU84933.1"/>
    </source>
</evidence>
<proteinExistence type="predicted"/>
<name>A0A1J3IY85_NOCCA</name>
<accession>A0A1J3IY85</accession>
<organism evidence="1">
    <name type="scientific">Noccaea caerulescens</name>
    <name type="common">Alpine penny-cress</name>
    <name type="synonym">Thlaspi caerulescens</name>
    <dbReference type="NCBI Taxonomy" id="107243"/>
    <lineage>
        <taxon>Eukaryota</taxon>
        <taxon>Viridiplantae</taxon>
        <taxon>Streptophyta</taxon>
        <taxon>Embryophyta</taxon>
        <taxon>Tracheophyta</taxon>
        <taxon>Spermatophyta</taxon>
        <taxon>Magnoliopsida</taxon>
        <taxon>eudicotyledons</taxon>
        <taxon>Gunneridae</taxon>
        <taxon>Pentapetalae</taxon>
        <taxon>rosids</taxon>
        <taxon>malvids</taxon>
        <taxon>Brassicales</taxon>
        <taxon>Brassicaceae</taxon>
        <taxon>Coluteocarpeae</taxon>
        <taxon>Noccaea</taxon>
    </lineage>
</organism>
<dbReference type="EMBL" id="GEVM01021005">
    <property type="protein sequence ID" value="JAU84933.1"/>
    <property type="molecule type" value="Transcribed_RNA"/>
</dbReference>
<sequence length="80" mass="9304">MKNSPKIFGFLLSSFFTSWTGVVKFWAASSFPMLCYVVTLAEREENHTLTDPLYERLGYKRCYVAVWYCRDGGFVLNICQ</sequence>
<reference evidence="1" key="1">
    <citation type="submission" date="2016-07" db="EMBL/GenBank/DDBJ databases">
        <title>De novo transcriptome assembly of four accessions of the metal hyperaccumulator plant Noccaea caerulescens.</title>
        <authorList>
            <person name="Blande D."/>
            <person name="Halimaa P."/>
            <person name="Tervahauta A.I."/>
            <person name="Aarts M.G."/>
            <person name="Karenlampi S.O."/>
        </authorList>
    </citation>
    <scope>NUCLEOTIDE SEQUENCE</scope>
</reference>
<gene>
    <name evidence="1" type="ORF">MP_TR6185_c15_g1_i1_g.17675</name>
</gene>